<dbReference type="InterPro" id="IPR047559">
    <property type="entry name" value="HOIL1_RBR_mRING-HC-C3HC3D"/>
</dbReference>
<dbReference type="GO" id="GO:0043161">
    <property type="term" value="P:proteasome-mediated ubiquitin-dependent protein catabolic process"/>
    <property type="evidence" value="ECO:0007669"/>
    <property type="project" value="TreeGrafter"/>
</dbReference>
<evidence type="ECO:0000256" key="2">
    <source>
        <dbReference type="ARBA" id="ARBA00022679"/>
    </source>
</evidence>
<dbReference type="PROSITE" id="PS50089">
    <property type="entry name" value="ZF_RING_2"/>
    <property type="match status" value="2"/>
</dbReference>
<evidence type="ECO:0000256" key="4">
    <source>
        <dbReference type="ARBA" id="ARBA00022737"/>
    </source>
</evidence>
<evidence type="ECO:0000256" key="5">
    <source>
        <dbReference type="ARBA" id="ARBA00022771"/>
    </source>
</evidence>
<evidence type="ECO:0000256" key="7">
    <source>
        <dbReference type="ARBA" id="ARBA00022833"/>
    </source>
</evidence>
<dbReference type="GO" id="GO:0008270">
    <property type="term" value="F:zinc ion binding"/>
    <property type="evidence" value="ECO:0007669"/>
    <property type="project" value="UniProtKB-KW"/>
</dbReference>
<dbReference type="GO" id="GO:0004842">
    <property type="term" value="F:ubiquitin-protein transferase activity"/>
    <property type="evidence" value="ECO:0007669"/>
    <property type="project" value="TreeGrafter"/>
</dbReference>
<dbReference type="InterPro" id="IPR017907">
    <property type="entry name" value="Znf_RING_CS"/>
</dbReference>
<dbReference type="InterPro" id="IPR044066">
    <property type="entry name" value="TRIAD_supradom"/>
</dbReference>
<accession>A0AAV6V8C5</accession>
<dbReference type="AlphaFoldDB" id="A0AAV6V8C5"/>
<dbReference type="Gene3D" id="3.30.40.10">
    <property type="entry name" value="Zinc/RING finger domain, C3HC4 (zinc finger)"/>
    <property type="match status" value="2"/>
</dbReference>
<reference evidence="12 13" key="1">
    <citation type="journal article" date="2022" name="Nat. Ecol. Evol.">
        <title>A masculinizing supergene underlies an exaggerated male reproductive morph in a spider.</title>
        <authorList>
            <person name="Hendrickx F."/>
            <person name="De Corte Z."/>
            <person name="Sonet G."/>
            <person name="Van Belleghem S.M."/>
            <person name="Kostlbacher S."/>
            <person name="Vangestel C."/>
        </authorList>
    </citation>
    <scope>NUCLEOTIDE SEQUENCE [LARGE SCALE GENOMIC DNA]</scope>
    <source>
        <strain evidence="12">W744_W776</strain>
    </source>
</reference>
<dbReference type="InterPro" id="IPR001841">
    <property type="entry name" value="Znf_RING"/>
</dbReference>
<feature type="domain" description="RING-type" evidence="10">
    <location>
        <begin position="286"/>
        <end position="328"/>
    </location>
</feature>
<name>A0AAV6V8C5_9ARAC</name>
<feature type="region of interest" description="Disordered" evidence="9">
    <location>
        <begin position="50"/>
        <end position="245"/>
    </location>
</feature>
<proteinExistence type="predicted"/>
<keyword evidence="4" id="KW-0677">Repeat</keyword>
<protein>
    <recommendedName>
        <fullName evidence="14">RanBP-type and C3HC4-type zinc finger-containing protein 1</fullName>
    </recommendedName>
</protein>
<feature type="domain" description="RING-type" evidence="11">
    <location>
        <begin position="282"/>
        <end position="540"/>
    </location>
</feature>
<keyword evidence="13" id="KW-1185">Reference proteome</keyword>
<dbReference type="PROSITE" id="PS00518">
    <property type="entry name" value="ZF_RING_1"/>
    <property type="match status" value="2"/>
</dbReference>
<evidence type="ECO:0000259" key="11">
    <source>
        <dbReference type="PROSITE" id="PS51873"/>
    </source>
</evidence>
<dbReference type="Pfam" id="PF13639">
    <property type="entry name" value="zf-RING_2"/>
    <property type="match status" value="1"/>
</dbReference>
<evidence type="ECO:0000313" key="13">
    <source>
        <dbReference type="Proteomes" id="UP000827092"/>
    </source>
</evidence>
<evidence type="ECO:0000256" key="1">
    <source>
        <dbReference type="ARBA" id="ARBA00004906"/>
    </source>
</evidence>
<evidence type="ECO:0000313" key="12">
    <source>
        <dbReference type="EMBL" id="KAG8192482.1"/>
    </source>
</evidence>
<dbReference type="Pfam" id="PF13445">
    <property type="entry name" value="zf-RING_UBOX"/>
    <property type="match status" value="1"/>
</dbReference>
<dbReference type="InterPro" id="IPR013083">
    <property type="entry name" value="Znf_RING/FYVE/PHD"/>
</dbReference>
<feature type="domain" description="RING-type" evidence="10">
    <location>
        <begin position="486"/>
        <end position="531"/>
    </location>
</feature>
<feature type="compositionally biased region" description="Polar residues" evidence="9">
    <location>
        <begin position="64"/>
        <end position="75"/>
    </location>
</feature>
<sequence>MEDLDVIFLGHGSLKNFIPPVATEENGQQEPNGHQPIAGFYGNLVTVGRFPQPVQDSEPHHGIRSTSNLNENPSTAFPVPPSTSKEELVTTKQHKNPPEPVPLRRNPDRSVKKVSSPNLIGPNGTYISHPKRSMLKPDEPKKLKIQKVEMICSPPKIKQPKPTPQAPKKQKNQKVERIRSPKIKQPKPTTPQAPKKQKIQKVERVSPKKRIKQLIVRPQAARKQKVEKKVPTAPLKKPQSPKEPKIQKVEKAATAVAPTQENDPSYQRLLALLDADLVPSTEGANCPVCHFWVPPGNGVVLKNCLHSFCRKCLESAIQKSQTALVKCPFVCKEYECESHLQEREVKSLVSPDDYERHLARSVFQAQCQATNAFHCVMPGCNGWCLVDDIRATWFACPMCMSKNCIPCRAIHNEMGCPKDDGLQFLGMSAHNMENELQKNSEKCSSSVHWKKALLTSQCSEDQPEGYRNLLEIMDMGLVTNTEAFDCPICFSDIAIGEGVTLKECLHNYCRECLTGTIRHSDTVLVKCPFVNDEYSCESFVQEREIKSLLNPDEFERHLAMGLAQVERQSTNSFHCKTPDCAGWCLVEDDANQFFCLVRYICVSFDFSCLLKKDI</sequence>
<evidence type="ECO:0000256" key="9">
    <source>
        <dbReference type="SAM" id="MobiDB-lite"/>
    </source>
</evidence>
<organism evidence="12 13">
    <name type="scientific">Oedothorax gibbosus</name>
    <dbReference type="NCBI Taxonomy" id="931172"/>
    <lineage>
        <taxon>Eukaryota</taxon>
        <taxon>Metazoa</taxon>
        <taxon>Ecdysozoa</taxon>
        <taxon>Arthropoda</taxon>
        <taxon>Chelicerata</taxon>
        <taxon>Arachnida</taxon>
        <taxon>Araneae</taxon>
        <taxon>Araneomorphae</taxon>
        <taxon>Entelegynae</taxon>
        <taxon>Araneoidea</taxon>
        <taxon>Linyphiidae</taxon>
        <taxon>Erigoninae</taxon>
        <taxon>Oedothorax</taxon>
    </lineage>
</organism>
<evidence type="ECO:0008006" key="14">
    <source>
        <dbReference type="Google" id="ProtNLM"/>
    </source>
</evidence>
<dbReference type="GO" id="GO:0043130">
    <property type="term" value="F:ubiquitin binding"/>
    <property type="evidence" value="ECO:0007669"/>
    <property type="project" value="TreeGrafter"/>
</dbReference>
<dbReference type="GO" id="GO:0097039">
    <property type="term" value="P:protein linear polyubiquitination"/>
    <property type="evidence" value="ECO:0007669"/>
    <property type="project" value="TreeGrafter"/>
</dbReference>
<dbReference type="SMART" id="SM00184">
    <property type="entry name" value="RING"/>
    <property type="match status" value="2"/>
</dbReference>
<dbReference type="CDD" id="cd16633">
    <property type="entry name" value="mRING-HC-C3HC3D_RBR_HOIL1"/>
    <property type="match status" value="1"/>
</dbReference>
<keyword evidence="7" id="KW-0862">Zinc</keyword>
<dbReference type="Proteomes" id="UP000827092">
    <property type="component" value="Unassembled WGS sequence"/>
</dbReference>
<dbReference type="InterPro" id="IPR027370">
    <property type="entry name" value="Znf-RING_euk"/>
</dbReference>
<keyword evidence="5 8" id="KW-0863">Zinc-finger</keyword>
<dbReference type="FunFam" id="3.30.40.10:FF:000137">
    <property type="entry name" value="RanBP-type and C3HC4-type zinc finger-containing protein 1"/>
    <property type="match status" value="2"/>
</dbReference>
<comment type="pathway">
    <text evidence="1">Protein modification; protein ubiquitination.</text>
</comment>
<dbReference type="GO" id="GO:0071797">
    <property type="term" value="C:LUBAC complex"/>
    <property type="evidence" value="ECO:0007669"/>
    <property type="project" value="TreeGrafter"/>
</dbReference>
<dbReference type="InterPro" id="IPR051628">
    <property type="entry name" value="LUBAC_E3_Ligases"/>
</dbReference>
<keyword evidence="2" id="KW-0808">Transferase</keyword>
<gene>
    <name evidence="12" type="ORF">JTE90_018008</name>
</gene>
<dbReference type="PANTHER" id="PTHR22770">
    <property type="entry name" value="UBIQUITIN CONJUGATING ENZYME 7 INTERACTING PROTEIN-RELATED"/>
    <property type="match status" value="1"/>
</dbReference>
<keyword evidence="6" id="KW-0833">Ubl conjugation pathway</keyword>
<evidence type="ECO:0000256" key="8">
    <source>
        <dbReference type="PROSITE-ProRule" id="PRU00175"/>
    </source>
</evidence>
<dbReference type="SUPFAM" id="SSF57850">
    <property type="entry name" value="RING/U-box"/>
    <property type="match status" value="2"/>
</dbReference>
<comment type="caution">
    <text evidence="12">The sequence shown here is derived from an EMBL/GenBank/DDBJ whole genome shotgun (WGS) entry which is preliminary data.</text>
</comment>
<dbReference type="PANTHER" id="PTHR22770:SF13">
    <property type="entry name" value="RING-TYPE DOMAIN-CONTAINING PROTEIN"/>
    <property type="match status" value="1"/>
</dbReference>
<dbReference type="EMBL" id="JAFNEN010000139">
    <property type="protein sequence ID" value="KAG8192482.1"/>
    <property type="molecule type" value="Genomic_DNA"/>
</dbReference>
<evidence type="ECO:0000259" key="10">
    <source>
        <dbReference type="PROSITE" id="PS50089"/>
    </source>
</evidence>
<keyword evidence="3" id="KW-0479">Metal-binding</keyword>
<evidence type="ECO:0000256" key="3">
    <source>
        <dbReference type="ARBA" id="ARBA00022723"/>
    </source>
</evidence>
<dbReference type="PROSITE" id="PS51873">
    <property type="entry name" value="TRIAD"/>
    <property type="match status" value="1"/>
</dbReference>
<evidence type="ECO:0000256" key="6">
    <source>
        <dbReference type="ARBA" id="ARBA00022786"/>
    </source>
</evidence>